<accession>A2DMJ8</accession>
<evidence type="ECO:0000313" key="2">
    <source>
        <dbReference type="Proteomes" id="UP000001542"/>
    </source>
</evidence>
<proteinExistence type="predicted"/>
<name>A2DMJ8_TRIV3</name>
<evidence type="ECO:0000313" key="1">
    <source>
        <dbReference type="EMBL" id="EAY18425.1"/>
    </source>
</evidence>
<keyword evidence="2" id="KW-1185">Reference proteome</keyword>
<reference evidence="1" key="1">
    <citation type="submission" date="2006-10" db="EMBL/GenBank/DDBJ databases">
        <authorList>
            <person name="Amadeo P."/>
            <person name="Zhao Q."/>
            <person name="Wortman J."/>
            <person name="Fraser-Liggett C."/>
            <person name="Carlton J."/>
        </authorList>
    </citation>
    <scope>NUCLEOTIDE SEQUENCE</scope>
    <source>
        <strain evidence="1">G3</strain>
    </source>
</reference>
<dbReference type="Proteomes" id="UP000001542">
    <property type="component" value="Unassembled WGS sequence"/>
</dbReference>
<sequence>MFLLCLVNLGESRLKRPRHHMKEYVQENGWLGCHETHDPYTENLVINRVDGNKETRTVYTADLSSLYGLVAAKYPLLLEITDYFMEHSEPFYNSKITSTLGHVTLEIQAAQKGEGFCDYTAQIKTVHIKKCYGKETHRRETFENRFITEGERKTILNAIKDKIGILPNPKF</sequence>
<reference evidence="1" key="2">
    <citation type="journal article" date="2007" name="Science">
        <title>Draft genome sequence of the sexually transmitted pathogen Trichomonas vaginalis.</title>
        <authorList>
            <person name="Carlton J.M."/>
            <person name="Hirt R.P."/>
            <person name="Silva J.C."/>
            <person name="Delcher A.L."/>
            <person name="Schatz M."/>
            <person name="Zhao Q."/>
            <person name="Wortman J.R."/>
            <person name="Bidwell S.L."/>
            <person name="Alsmark U.C.M."/>
            <person name="Besteiro S."/>
            <person name="Sicheritz-Ponten T."/>
            <person name="Noel C.J."/>
            <person name="Dacks J.B."/>
            <person name="Foster P.G."/>
            <person name="Simillion C."/>
            <person name="Van de Peer Y."/>
            <person name="Miranda-Saavedra D."/>
            <person name="Barton G.J."/>
            <person name="Westrop G.D."/>
            <person name="Mueller S."/>
            <person name="Dessi D."/>
            <person name="Fiori P.L."/>
            <person name="Ren Q."/>
            <person name="Paulsen I."/>
            <person name="Zhang H."/>
            <person name="Bastida-Corcuera F.D."/>
            <person name="Simoes-Barbosa A."/>
            <person name="Brown M.T."/>
            <person name="Hayes R.D."/>
            <person name="Mukherjee M."/>
            <person name="Okumura C.Y."/>
            <person name="Schneider R."/>
            <person name="Smith A.J."/>
            <person name="Vanacova S."/>
            <person name="Villalvazo M."/>
            <person name="Haas B.J."/>
            <person name="Pertea M."/>
            <person name="Feldblyum T.V."/>
            <person name="Utterback T.R."/>
            <person name="Shu C.L."/>
            <person name="Osoegawa K."/>
            <person name="de Jong P.J."/>
            <person name="Hrdy I."/>
            <person name="Horvathova L."/>
            <person name="Zubacova Z."/>
            <person name="Dolezal P."/>
            <person name="Malik S.B."/>
            <person name="Logsdon J.M. Jr."/>
            <person name="Henze K."/>
            <person name="Gupta A."/>
            <person name="Wang C.C."/>
            <person name="Dunne R.L."/>
            <person name="Upcroft J.A."/>
            <person name="Upcroft P."/>
            <person name="White O."/>
            <person name="Salzberg S.L."/>
            <person name="Tang P."/>
            <person name="Chiu C.-H."/>
            <person name="Lee Y.-S."/>
            <person name="Embley T.M."/>
            <person name="Coombs G.H."/>
            <person name="Mottram J.C."/>
            <person name="Tachezy J."/>
            <person name="Fraser-Liggett C.M."/>
            <person name="Johnson P.J."/>
        </authorList>
    </citation>
    <scope>NUCLEOTIDE SEQUENCE [LARGE SCALE GENOMIC DNA]</scope>
    <source>
        <strain evidence="1">G3</strain>
    </source>
</reference>
<dbReference type="SMR" id="A2DMJ8"/>
<gene>
    <name evidence="1" type="ORF">TVAG_046290</name>
</gene>
<organism evidence="1 2">
    <name type="scientific">Trichomonas vaginalis (strain ATCC PRA-98 / G3)</name>
    <dbReference type="NCBI Taxonomy" id="412133"/>
    <lineage>
        <taxon>Eukaryota</taxon>
        <taxon>Metamonada</taxon>
        <taxon>Parabasalia</taxon>
        <taxon>Trichomonadida</taxon>
        <taxon>Trichomonadidae</taxon>
        <taxon>Trichomonas</taxon>
    </lineage>
</organism>
<dbReference type="KEGG" id="tva:5463933"/>
<dbReference type="InParanoid" id="A2DMJ8"/>
<dbReference type="RefSeq" id="XP_001579411.1">
    <property type="nucleotide sequence ID" value="XM_001579361.1"/>
</dbReference>
<dbReference type="VEuPathDB" id="TrichDB:TVAG_046290"/>
<protein>
    <submittedName>
        <fullName evidence="1">Uncharacterized protein</fullName>
    </submittedName>
</protein>
<dbReference type="EMBL" id="DS113219">
    <property type="protein sequence ID" value="EAY18425.1"/>
    <property type="molecule type" value="Genomic_DNA"/>
</dbReference>
<dbReference type="AlphaFoldDB" id="A2DMJ8"/>
<dbReference type="VEuPathDB" id="TrichDB:TVAGG3_0336300"/>